<protein>
    <submittedName>
        <fullName evidence="3">SDR family NAD(P)-dependent oxidoreductase</fullName>
    </submittedName>
</protein>
<dbReference type="EMBL" id="JAOCBV010000001">
    <property type="protein sequence ID" value="MDH0759231.1"/>
    <property type="molecule type" value="Genomic_DNA"/>
</dbReference>
<evidence type="ECO:0000313" key="6">
    <source>
        <dbReference type="Proteomes" id="UP000556620"/>
    </source>
</evidence>
<gene>
    <name evidence="3" type="ORF">H4C44_12040</name>
    <name evidence="4" type="ORF">N5C70_21305</name>
    <name evidence="5" type="ORF">V9385_03890</name>
</gene>
<dbReference type="Proteomes" id="UP001375228">
    <property type="component" value="Chromosome"/>
</dbReference>
<dbReference type="Proteomes" id="UP001160152">
    <property type="component" value="Unassembled WGS sequence"/>
</dbReference>
<evidence type="ECO:0000313" key="3">
    <source>
        <dbReference type="EMBL" id="MBA6059904.1"/>
    </source>
</evidence>
<evidence type="ECO:0000256" key="1">
    <source>
        <dbReference type="ARBA" id="ARBA00006484"/>
    </source>
</evidence>
<comment type="similarity">
    <text evidence="1">Belongs to the short-chain dehydrogenases/reductases (SDR) family.</text>
</comment>
<proteinExistence type="inferred from homology"/>
<dbReference type="EMBL" id="CP146691">
    <property type="protein sequence ID" value="WWY21748.1"/>
    <property type="molecule type" value="Genomic_DNA"/>
</dbReference>
<evidence type="ECO:0000313" key="5">
    <source>
        <dbReference type="EMBL" id="WWY21748.1"/>
    </source>
</evidence>
<keyword evidence="2" id="KW-0560">Oxidoreductase</keyword>
<dbReference type="EMBL" id="JACGCU010000017">
    <property type="protein sequence ID" value="MBA6059904.1"/>
    <property type="molecule type" value="Genomic_DNA"/>
</dbReference>
<dbReference type="GO" id="GO:0016491">
    <property type="term" value="F:oxidoreductase activity"/>
    <property type="evidence" value="ECO:0007669"/>
    <property type="project" value="UniProtKB-KW"/>
</dbReference>
<dbReference type="Gene3D" id="3.40.50.720">
    <property type="entry name" value="NAD(P)-binding Rossmann-like Domain"/>
    <property type="match status" value="1"/>
</dbReference>
<dbReference type="Proteomes" id="UP000556620">
    <property type="component" value="Unassembled WGS sequence"/>
</dbReference>
<reference evidence="5 8" key="3">
    <citation type="submission" date="2024-03" db="EMBL/GenBank/DDBJ databases">
        <title>Pseudomonas juntendi.</title>
        <authorList>
            <person name="Liu Y."/>
        </authorList>
    </citation>
    <scope>NUCLEOTIDE SEQUENCE [LARGE SCALE GENOMIC DNA]</scope>
    <source>
        <strain evidence="5 8">L4046hy</strain>
    </source>
</reference>
<accession>A0A7W2JJ16</accession>
<dbReference type="InterPro" id="IPR002347">
    <property type="entry name" value="SDR_fam"/>
</dbReference>
<evidence type="ECO:0000313" key="8">
    <source>
        <dbReference type="Proteomes" id="UP001375228"/>
    </source>
</evidence>
<organism evidence="3 6">
    <name type="scientific">Pseudomonas juntendi</name>
    <dbReference type="NCBI Taxonomy" id="2666183"/>
    <lineage>
        <taxon>Bacteria</taxon>
        <taxon>Pseudomonadati</taxon>
        <taxon>Pseudomonadota</taxon>
        <taxon>Gammaproteobacteria</taxon>
        <taxon>Pseudomonadales</taxon>
        <taxon>Pseudomonadaceae</taxon>
        <taxon>Pseudomonas</taxon>
    </lineage>
</organism>
<dbReference type="SUPFAM" id="SSF51735">
    <property type="entry name" value="NAD(P)-binding Rossmann-fold domains"/>
    <property type="match status" value="1"/>
</dbReference>
<evidence type="ECO:0000313" key="4">
    <source>
        <dbReference type="EMBL" id="MDH0759231.1"/>
    </source>
</evidence>
<sequence length="233" mass="25312">MNNSRSFWVTGASNGLGLALLQGLLDQGHRVAASGKDAPAFEALGERYGQQFLQVPWQLHDAQQAADACQLIARHWHSLDGVIINAGTSDYLPGDVADSELIEAIVTSNQLAGKHCLTAVMPLLAKGDSPQVMAIFNRYSALQLYAPSQVTAGWNHLPQWVREQRDALKALGISLTVVGPQSLKTPVTPAQAFPEQWTPQSAAQELLRRWPAAEPELVLETLDLSGLWPLPPR</sequence>
<dbReference type="InterPro" id="IPR036291">
    <property type="entry name" value="NAD(P)-bd_dom_sf"/>
</dbReference>
<dbReference type="AlphaFoldDB" id="A0A7W2JJ16"/>
<evidence type="ECO:0000313" key="7">
    <source>
        <dbReference type="Proteomes" id="UP001160152"/>
    </source>
</evidence>
<dbReference type="PRINTS" id="PR00081">
    <property type="entry name" value="GDHRDH"/>
</dbReference>
<keyword evidence="8" id="KW-1185">Reference proteome</keyword>
<evidence type="ECO:0000256" key="2">
    <source>
        <dbReference type="ARBA" id="ARBA00023002"/>
    </source>
</evidence>
<dbReference type="PANTHER" id="PTHR43669:SF3">
    <property type="entry name" value="ALCOHOL DEHYDROGENASE, PUTATIVE (AFU_ORTHOLOGUE AFUA_3G03445)-RELATED"/>
    <property type="match status" value="1"/>
</dbReference>
<reference evidence="4 7" key="2">
    <citation type="submission" date="2022-09" db="EMBL/GenBank/DDBJ databases">
        <title>Intensive care unit water sources are persistently colonized with multi-drug resistant bacteria and are the site of extensive horizontal gene transfer of antibiotic resistance genes.</title>
        <authorList>
            <person name="Diorio-Toth L."/>
        </authorList>
    </citation>
    <scope>NUCLEOTIDE SEQUENCE [LARGE SCALE GENOMIC DNA]</scope>
    <source>
        <strain evidence="4 7">GD03901</strain>
    </source>
</reference>
<name>A0A7W2JJ16_9PSED</name>
<dbReference type="RefSeq" id="WP_125854892.1">
    <property type="nucleotide sequence ID" value="NZ_CP146690.1"/>
</dbReference>
<dbReference type="Pfam" id="PF00106">
    <property type="entry name" value="adh_short"/>
    <property type="match status" value="1"/>
</dbReference>
<reference evidence="3 6" key="1">
    <citation type="submission" date="2020-07" db="EMBL/GenBank/DDBJ databases">
        <title>Diversity of carbapenemase encoding genes among Pseudomonas putida group clinical isolates in a tertiary Brazilian hospital.</title>
        <authorList>
            <person name="Alberto-Lei F."/>
            <person name="Nodari C.S."/>
            <person name="Streling A.P."/>
            <person name="Paulino J.T."/>
            <person name="Bessa-Neto F.O."/>
            <person name="Cayo R."/>
            <person name="Gales A.C."/>
        </authorList>
    </citation>
    <scope>NUCLEOTIDE SEQUENCE [LARGE SCALE GENOMIC DNA]</scope>
    <source>
        <strain evidence="3 6">14535</strain>
    </source>
</reference>
<dbReference type="PANTHER" id="PTHR43669">
    <property type="entry name" value="5-KETO-D-GLUCONATE 5-REDUCTASE"/>
    <property type="match status" value="1"/>
</dbReference>